<dbReference type="EMBL" id="FQ790291">
    <property type="protein sequence ID" value="CCD48059.1"/>
    <property type="molecule type" value="Genomic_DNA"/>
</dbReference>
<proteinExistence type="predicted"/>
<dbReference type="HOGENOM" id="CLU_2739715_0_0_1"/>
<evidence type="ECO:0000313" key="1">
    <source>
        <dbReference type="EMBL" id="CCD48059.1"/>
    </source>
</evidence>
<accession>G2Y607</accession>
<dbReference type="InParanoid" id="G2Y607"/>
<dbReference type="Proteomes" id="UP000008177">
    <property type="component" value="Unplaced contigs"/>
</dbReference>
<organism evidence="1 2">
    <name type="scientific">Botryotinia fuckeliana (strain T4)</name>
    <name type="common">Noble rot fungus</name>
    <name type="synonym">Botrytis cinerea</name>
    <dbReference type="NCBI Taxonomy" id="999810"/>
    <lineage>
        <taxon>Eukaryota</taxon>
        <taxon>Fungi</taxon>
        <taxon>Dikarya</taxon>
        <taxon>Ascomycota</taxon>
        <taxon>Pezizomycotina</taxon>
        <taxon>Leotiomycetes</taxon>
        <taxon>Helotiales</taxon>
        <taxon>Sclerotiniaceae</taxon>
        <taxon>Botrytis</taxon>
    </lineage>
</organism>
<dbReference type="AlphaFoldDB" id="G2Y607"/>
<evidence type="ECO:0000313" key="2">
    <source>
        <dbReference type="Proteomes" id="UP000008177"/>
    </source>
</evidence>
<reference evidence="2" key="1">
    <citation type="journal article" date="2011" name="PLoS Genet.">
        <title>Genomic analysis of the necrotrophic fungal pathogens Sclerotinia sclerotiorum and Botrytis cinerea.</title>
        <authorList>
            <person name="Amselem J."/>
            <person name="Cuomo C.A."/>
            <person name="van Kan J.A."/>
            <person name="Viaud M."/>
            <person name="Benito E.P."/>
            <person name="Couloux A."/>
            <person name="Coutinho P.M."/>
            <person name="de Vries R.P."/>
            <person name="Dyer P.S."/>
            <person name="Fillinger S."/>
            <person name="Fournier E."/>
            <person name="Gout L."/>
            <person name="Hahn M."/>
            <person name="Kohn L."/>
            <person name="Lapalu N."/>
            <person name="Plummer K.M."/>
            <person name="Pradier J.M."/>
            <person name="Quevillon E."/>
            <person name="Sharon A."/>
            <person name="Simon A."/>
            <person name="ten Have A."/>
            <person name="Tudzynski B."/>
            <person name="Tudzynski P."/>
            <person name="Wincker P."/>
            <person name="Andrew M."/>
            <person name="Anthouard V."/>
            <person name="Beever R.E."/>
            <person name="Beffa R."/>
            <person name="Benoit I."/>
            <person name="Bouzid O."/>
            <person name="Brault B."/>
            <person name="Chen Z."/>
            <person name="Choquer M."/>
            <person name="Collemare J."/>
            <person name="Cotton P."/>
            <person name="Danchin E.G."/>
            <person name="Da Silva C."/>
            <person name="Gautier A."/>
            <person name="Giraud C."/>
            <person name="Giraud T."/>
            <person name="Gonzalez C."/>
            <person name="Grossetete S."/>
            <person name="Guldener U."/>
            <person name="Henrissat B."/>
            <person name="Howlett B.J."/>
            <person name="Kodira C."/>
            <person name="Kretschmer M."/>
            <person name="Lappartient A."/>
            <person name="Leroch M."/>
            <person name="Levis C."/>
            <person name="Mauceli E."/>
            <person name="Neuveglise C."/>
            <person name="Oeser B."/>
            <person name="Pearson M."/>
            <person name="Poulain J."/>
            <person name="Poussereau N."/>
            <person name="Quesneville H."/>
            <person name="Rascle C."/>
            <person name="Schumacher J."/>
            <person name="Segurens B."/>
            <person name="Sexton A."/>
            <person name="Silva E."/>
            <person name="Sirven C."/>
            <person name="Soanes D.M."/>
            <person name="Talbot N.J."/>
            <person name="Templeton M."/>
            <person name="Yandava C."/>
            <person name="Yarden O."/>
            <person name="Zeng Q."/>
            <person name="Rollins J.A."/>
            <person name="Lebrun M.H."/>
            <person name="Dickman M."/>
        </authorList>
    </citation>
    <scope>NUCLEOTIDE SEQUENCE [LARGE SCALE GENOMIC DNA]</scope>
    <source>
        <strain evidence="2">T4</strain>
    </source>
</reference>
<name>G2Y607_BOTF4</name>
<protein>
    <submittedName>
        <fullName evidence="1">Uncharacterized protein</fullName>
    </submittedName>
</protein>
<sequence>MHAMWESQKWSQTSDDRLSIADGEEILPTYGGHDARVRKLQAASFLPLFFSVRLEPTQITQKPTNPPKPHE</sequence>
<gene>
    <name evidence="1" type="ORF">BofuT4_uP110720.1</name>
</gene>